<gene>
    <name evidence="1" type="ORF">LPJ61_003464</name>
</gene>
<organism evidence="1 2">
    <name type="scientific">Coemansia biformis</name>
    <dbReference type="NCBI Taxonomy" id="1286918"/>
    <lineage>
        <taxon>Eukaryota</taxon>
        <taxon>Fungi</taxon>
        <taxon>Fungi incertae sedis</taxon>
        <taxon>Zoopagomycota</taxon>
        <taxon>Kickxellomycotina</taxon>
        <taxon>Kickxellomycetes</taxon>
        <taxon>Kickxellales</taxon>
        <taxon>Kickxellaceae</taxon>
        <taxon>Coemansia</taxon>
    </lineage>
</organism>
<dbReference type="Proteomes" id="UP001143981">
    <property type="component" value="Unassembled WGS sequence"/>
</dbReference>
<proteinExistence type="predicted"/>
<evidence type="ECO:0000313" key="1">
    <source>
        <dbReference type="EMBL" id="KAJ1729555.1"/>
    </source>
</evidence>
<comment type="caution">
    <text evidence="1">The sequence shown here is derived from an EMBL/GenBank/DDBJ whole genome shotgun (WGS) entry which is preliminary data.</text>
</comment>
<dbReference type="EMBL" id="JANBOI010000592">
    <property type="protein sequence ID" value="KAJ1729555.1"/>
    <property type="molecule type" value="Genomic_DNA"/>
</dbReference>
<evidence type="ECO:0000313" key="2">
    <source>
        <dbReference type="Proteomes" id="UP001143981"/>
    </source>
</evidence>
<name>A0A9W7YC46_9FUNG</name>
<reference evidence="1" key="1">
    <citation type="submission" date="2022-07" db="EMBL/GenBank/DDBJ databases">
        <title>Phylogenomic reconstructions and comparative analyses of Kickxellomycotina fungi.</title>
        <authorList>
            <person name="Reynolds N.K."/>
            <person name="Stajich J.E."/>
            <person name="Barry K."/>
            <person name="Grigoriev I.V."/>
            <person name="Crous P."/>
            <person name="Smith M.E."/>
        </authorList>
    </citation>
    <scope>NUCLEOTIDE SEQUENCE</scope>
    <source>
        <strain evidence="1">BCRC 34381</strain>
    </source>
</reference>
<dbReference type="AlphaFoldDB" id="A0A9W7YC46"/>
<accession>A0A9W7YC46</accession>
<keyword evidence="2" id="KW-1185">Reference proteome</keyword>
<dbReference type="OrthoDB" id="2588098at2759"/>
<sequence>MLRRGRRHYDAPDIDTLVNPRVSLPEDAVLRNLTLKQYFRRCDNKDNRDRIFTFGRVILILTCWSEDPSTSFRIEWDESDVHGDWAGHRLDIVSAEMLSDKWEDVTEAVKEKIKQLCYESYMSEWEVYDAEASVSQDESTP</sequence>
<protein>
    <submittedName>
        <fullName evidence="1">Uncharacterized protein</fullName>
    </submittedName>
</protein>